<reference evidence="2" key="1">
    <citation type="submission" date="2023-10" db="EMBL/GenBank/DDBJ databases">
        <authorList>
            <person name="Chen Y."/>
            <person name="Shah S."/>
            <person name="Dougan E. K."/>
            <person name="Thang M."/>
            <person name="Chan C."/>
        </authorList>
    </citation>
    <scope>NUCLEOTIDE SEQUENCE [LARGE SCALE GENOMIC DNA]</scope>
</reference>
<organism evidence="2 3">
    <name type="scientific">Prorocentrum cordatum</name>
    <dbReference type="NCBI Taxonomy" id="2364126"/>
    <lineage>
        <taxon>Eukaryota</taxon>
        <taxon>Sar</taxon>
        <taxon>Alveolata</taxon>
        <taxon>Dinophyceae</taxon>
        <taxon>Prorocentrales</taxon>
        <taxon>Prorocentraceae</taxon>
        <taxon>Prorocentrum</taxon>
    </lineage>
</organism>
<feature type="region of interest" description="Disordered" evidence="1">
    <location>
        <begin position="216"/>
        <end position="321"/>
    </location>
</feature>
<gene>
    <name evidence="2" type="ORF">PCOR1329_LOCUS62091</name>
</gene>
<evidence type="ECO:0000256" key="1">
    <source>
        <dbReference type="SAM" id="MobiDB-lite"/>
    </source>
</evidence>
<keyword evidence="3" id="KW-1185">Reference proteome</keyword>
<dbReference type="Proteomes" id="UP001189429">
    <property type="component" value="Unassembled WGS sequence"/>
</dbReference>
<feature type="region of interest" description="Disordered" evidence="1">
    <location>
        <begin position="1"/>
        <end position="26"/>
    </location>
</feature>
<name>A0ABN9W128_9DINO</name>
<evidence type="ECO:0000313" key="2">
    <source>
        <dbReference type="EMBL" id="CAK0878277.1"/>
    </source>
</evidence>
<evidence type="ECO:0008006" key="4">
    <source>
        <dbReference type="Google" id="ProtNLM"/>
    </source>
</evidence>
<dbReference type="EMBL" id="CAUYUJ010017831">
    <property type="protein sequence ID" value="CAK0878277.1"/>
    <property type="molecule type" value="Genomic_DNA"/>
</dbReference>
<comment type="caution">
    <text evidence="2">The sequence shown here is derived from an EMBL/GenBank/DDBJ whole genome shotgun (WGS) entry which is preliminary data.</text>
</comment>
<protein>
    <recommendedName>
        <fullName evidence="4">PARP</fullName>
    </recommendedName>
</protein>
<sequence>MPPKKSGAAKKGKSSKGSSDADRNPLLDFDNRFCEDCGQWTHGEDRDGPKGQVTWLKWHKRNHTSKGEVLTGGQCYGCYGAQRKILGTRVTLADARATRKNDPAIDEKIANCRKGLVDGTGKHARTDGLTINTQKSDMKFNQDFDSGIFQPIQYVGRTRSPYQMIWNLKWESQEDLIQQIEARGKEVVDDDCGVLGIEVSDVSGVEFGAYRFKRGRERASTKVKTEGHDDGQSARERQDIVVSKEGLGRRRVSSTQSQGSELAGDHRPATDRLVSAPQGASLVDPGREADETLADDRSVRSQATSARSAVTSVPPATPAPSLRKKVPLEAVENASSQMKKTRGTGALAAIDRAEATLEDAEKKYHWGGHWELRNREKEFQAFIARLQRAGKATGGMAGSQAALDIGARIFAMADVLEAGQGLLDKIGGKPREFYAFASAPLSQEHSEMIKGAPMELVSTILALNLNALIDKVPANPEYVGTLLSALTVESSNTLSLSTLLECGDADRAKAQAAKLQTSLVLALGNVVFKITDESAIGLISQKIVTIPEAAMDLGAVSIAAQVLDHMRAADAHGPVFPAQLRHSIVKLVSSVAKVSARMKVHFKSLGHQEDTSQNEFVKRARELARQVRVGEPEKAYEALIAVCELPSEACNFGDFFSQRGVAEDSDSPAKGEMLEVCNTFCDGTLQLFNVAVDLTMSFNDLFTGIYEGSGYTPPLTDRQVNPDEEEPDQYEMLRVFHTAFKIMQHFDLNEGDANVVHHLMHRFEVAAKLYDARGSEGKTDCKEVVEVWTMALQAENRMKLALRSRPLPTTCPTAPSALLILHNIGSLYMDDRFRSVLLHRVLAIPPDKQKTLIGILDTKTNVLPKSSLEVLTFAKTLVRVADADERQRAGRSSGLVELNSLLSDIATAKADFKEACDDSALVERVLKHAEAEWDTLFKQTKAAMDFISSLKLDFVEKYGALYDAIEKWDFQEVDWLTKPSDTKDRNMGSQIATAVAQFPATSKVVENVCGNIKWQESARSQAMIQLQAALPTAKETLGQAAKLAACIALAHLLVVGGSKAAVSDYDQTVKWTQSCLGVSHGELPSKLREKLEELKRSLLGDPINKATESKFKDCDAISVATSSAATAATSRQNRKRWAKTAFNQAVVAD</sequence>
<evidence type="ECO:0000313" key="3">
    <source>
        <dbReference type="Proteomes" id="UP001189429"/>
    </source>
</evidence>
<accession>A0ABN9W128</accession>
<feature type="compositionally biased region" description="Basic and acidic residues" evidence="1">
    <location>
        <begin position="217"/>
        <end position="239"/>
    </location>
</feature>
<feature type="compositionally biased region" description="Basic and acidic residues" evidence="1">
    <location>
        <begin position="285"/>
        <end position="299"/>
    </location>
</feature>
<proteinExistence type="predicted"/>